<dbReference type="AlphaFoldDB" id="A0A1E4T7R9"/>
<evidence type="ECO:0000313" key="1">
    <source>
        <dbReference type="EMBL" id="ODV87698.1"/>
    </source>
</evidence>
<protein>
    <submittedName>
        <fullName evidence="1">Uncharacterized protein</fullName>
    </submittedName>
</protein>
<name>A0A1E4T7R9_9ASCO</name>
<dbReference type="Proteomes" id="UP000094801">
    <property type="component" value="Unassembled WGS sequence"/>
</dbReference>
<gene>
    <name evidence="1" type="ORF">CANARDRAFT_5015</name>
</gene>
<sequence>MNTTLTEPTAPLNIAKVHHKNSLDNSESTQTLLETDSEAFTGFSNTKTAEKAKSKNPFRLIHRRIKRHIEKAQNEKQEVGKAYYINLLNCEHELHPYFRELFSFIAYDDYEMNDDIVDEYYKEVENGTFRGMWLDGKNRTIGYKKHKCLRFFRKLGFFKMK</sequence>
<dbReference type="EMBL" id="KV453847">
    <property type="protein sequence ID" value="ODV87698.1"/>
    <property type="molecule type" value="Genomic_DNA"/>
</dbReference>
<keyword evidence="2" id="KW-1185">Reference proteome</keyword>
<proteinExistence type="predicted"/>
<organism evidence="1 2">
    <name type="scientific">[Candida] arabinofermentans NRRL YB-2248</name>
    <dbReference type="NCBI Taxonomy" id="983967"/>
    <lineage>
        <taxon>Eukaryota</taxon>
        <taxon>Fungi</taxon>
        <taxon>Dikarya</taxon>
        <taxon>Ascomycota</taxon>
        <taxon>Saccharomycotina</taxon>
        <taxon>Pichiomycetes</taxon>
        <taxon>Pichiales</taxon>
        <taxon>Pichiaceae</taxon>
        <taxon>Ogataea</taxon>
        <taxon>Ogataea/Candida clade</taxon>
    </lineage>
</organism>
<accession>A0A1E4T7R9</accession>
<evidence type="ECO:0000313" key="2">
    <source>
        <dbReference type="Proteomes" id="UP000094801"/>
    </source>
</evidence>
<reference evidence="2" key="1">
    <citation type="submission" date="2016-04" db="EMBL/GenBank/DDBJ databases">
        <title>Comparative genomics of biotechnologically important yeasts.</title>
        <authorList>
            <consortium name="DOE Joint Genome Institute"/>
            <person name="Riley R."/>
            <person name="Haridas S."/>
            <person name="Wolfe K.H."/>
            <person name="Lopes M.R."/>
            <person name="Hittinger C.T."/>
            <person name="Goker M."/>
            <person name="Salamov A."/>
            <person name="Wisecaver J."/>
            <person name="Long T.M."/>
            <person name="Aerts A.L."/>
            <person name="Barry K."/>
            <person name="Choi C."/>
            <person name="Clum A."/>
            <person name="Coughlan A.Y."/>
            <person name="Deshpande S."/>
            <person name="Douglass A.P."/>
            <person name="Hanson S.J."/>
            <person name="Klenk H.-P."/>
            <person name="Labutti K."/>
            <person name="Lapidus A."/>
            <person name="Lindquist E."/>
            <person name="Lipzen A."/>
            <person name="Meier-Kolthoff J.P."/>
            <person name="Ohm R.A."/>
            <person name="Otillar R.P."/>
            <person name="Pangilinan J."/>
            <person name="Peng Y."/>
            <person name="Rokas A."/>
            <person name="Rosa C.A."/>
            <person name="Scheuner C."/>
            <person name="Sibirny A.A."/>
            <person name="Slot J.C."/>
            <person name="Stielow J.B."/>
            <person name="Sun H."/>
            <person name="Kurtzman C.P."/>
            <person name="Blackwell M."/>
            <person name="Grigoriev I.V."/>
            <person name="Jeffries T.W."/>
        </authorList>
    </citation>
    <scope>NUCLEOTIDE SEQUENCE [LARGE SCALE GENOMIC DNA]</scope>
    <source>
        <strain evidence="2">NRRL YB-2248</strain>
    </source>
</reference>